<keyword evidence="3" id="KW-0949">S-adenosyl-L-methionine</keyword>
<keyword evidence="7" id="KW-1185">Reference proteome</keyword>
<dbReference type="EMBL" id="SLWF01000019">
    <property type="protein sequence ID" value="TCN82343.1"/>
    <property type="molecule type" value="Genomic_DNA"/>
</dbReference>
<dbReference type="InterPro" id="IPR005636">
    <property type="entry name" value="DTW"/>
</dbReference>
<accession>A0A4R2FCV1</accession>
<dbReference type="OrthoDB" id="370626at2"/>
<evidence type="ECO:0000256" key="2">
    <source>
        <dbReference type="ARBA" id="ARBA00022679"/>
    </source>
</evidence>
<dbReference type="GO" id="GO:0008033">
    <property type="term" value="P:tRNA processing"/>
    <property type="evidence" value="ECO:0007669"/>
    <property type="project" value="UniProtKB-KW"/>
</dbReference>
<protein>
    <recommendedName>
        <fullName evidence="1">tRNA-uridine aminocarboxypropyltransferase</fullName>
        <ecNumber evidence="1">2.5.1.25</ecNumber>
    </recommendedName>
</protein>
<evidence type="ECO:0000256" key="4">
    <source>
        <dbReference type="ARBA" id="ARBA00022694"/>
    </source>
</evidence>
<gene>
    <name evidence="6" type="ORF">EDC91_11952</name>
</gene>
<evidence type="ECO:0000259" key="5">
    <source>
        <dbReference type="SMART" id="SM01144"/>
    </source>
</evidence>
<dbReference type="InterPro" id="IPR039262">
    <property type="entry name" value="DTWD2/TAPT"/>
</dbReference>
<dbReference type="SMART" id="SM01144">
    <property type="entry name" value="DTW"/>
    <property type="match status" value="1"/>
</dbReference>
<dbReference type="Proteomes" id="UP000294832">
    <property type="component" value="Unassembled WGS sequence"/>
</dbReference>
<feature type="domain" description="DTW" evidence="5">
    <location>
        <begin position="38"/>
        <end position="239"/>
    </location>
</feature>
<dbReference type="AlphaFoldDB" id="A0A4R2FCV1"/>
<comment type="caution">
    <text evidence="6">The sequence shown here is derived from an EMBL/GenBank/DDBJ whole genome shotgun (WGS) entry which is preliminary data.</text>
</comment>
<evidence type="ECO:0000313" key="7">
    <source>
        <dbReference type="Proteomes" id="UP000294832"/>
    </source>
</evidence>
<keyword evidence="4" id="KW-0819">tRNA processing</keyword>
<sequence>MTIAAPSSDKIPVQHAVHRLHAYRQSIATRPYAARGMKVVRCGSCLLPQQICTCSSRKLLSSQTAFALVMYDTEVLKPSNSGRLIADLIPDTHAFLWSRTQPDPQLLALLNHPGYQPFLVFPGDYALPGQQIIEVQPQMPPLALRFAKERIPLFVLLDGCWREAVKMFRKSPYLQQLPVLSFHPETLASYQLRKGQREFQLGTAEVAAMTLNAWGEQANAEALQLWFNIFVEATLWSRSARSPECLARMQALLAEFNAR</sequence>
<dbReference type="PANTHER" id="PTHR21392:SF1">
    <property type="entry name" value="TRNA-URIDINE AMINOCARBOXYPROPYLTRANSFERASE"/>
    <property type="match status" value="1"/>
</dbReference>
<evidence type="ECO:0000256" key="1">
    <source>
        <dbReference type="ARBA" id="ARBA00012386"/>
    </source>
</evidence>
<proteinExistence type="predicted"/>
<name>A0A4R2FCV1_9GAMM</name>
<reference evidence="6 7" key="1">
    <citation type="submission" date="2019-03" db="EMBL/GenBank/DDBJ databases">
        <title>Freshwater and sediment microbial communities from various areas in North America, analyzing microbe dynamics in response to fracking.</title>
        <authorList>
            <person name="Lamendella R."/>
        </authorList>
    </citation>
    <scope>NUCLEOTIDE SEQUENCE [LARGE SCALE GENOMIC DNA]</scope>
    <source>
        <strain evidence="6 7">74A</strain>
    </source>
</reference>
<evidence type="ECO:0000256" key="3">
    <source>
        <dbReference type="ARBA" id="ARBA00022691"/>
    </source>
</evidence>
<dbReference type="PANTHER" id="PTHR21392">
    <property type="entry name" value="TRNA-URIDINE AMINOCARBOXYPROPYLTRANSFERASE 2"/>
    <property type="match status" value="1"/>
</dbReference>
<dbReference type="GO" id="GO:0016432">
    <property type="term" value="F:tRNA-uridine aminocarboxypropyltransferase activity"/>
    <property type="evidence" value="ECO:0007669"/>
    <property type="project" value="UniProtKB-EC"/>
</dbReference>
<dbReference type="EC" id="2.5.1.25" evidence="1"/>
<dbReference type="Pfam" id="PF03942">
    <property type="entry name" value="DTW"/>
    <property type="match status" value="1"/>
</dbReference>
<dbReference type="RefSeq" id="WP_133039501.1">
    <property type="nucleotide sequence ID" value="NZ_SLWF01000019.1"/>
</dbReference>
<keyword evidence="2" id="KW-0808">Transferase</keyword>
<organism evidence="6 7">
    <name type="scientific">Shewanella fodinae</name>
    <dbReference type="NCBI Taxonomy" id="552357"/>
    <lineage>
        <taxon>Bacteria</taxon>
        <taxon>Pseudomonadati</taxon>
        <taxon>Pseudomonadota</taxon>
        <taxon>Gammaproteobacteria</taxon>
        <taxon>Alteromonadales</taxon>
        <taxon>Shewanellaceae</taxon>
        <taxon>Shewanella</taxon>
    </lineage>
</organism>
<evidence type="ECO:0000313" key="6">
    <source>
        <dbReference type="EMBL" id="TCN82343.1"/>
    </source>
</evidence>